<reference evidence="2" key="1">
    <citation type="submission" date="2016-06" db="EMBL/GenBank/DDBJ databases">
        <authorList>
            <person name="Varghese N."/>
        </authorList>
    </citation>
    <scope>NUCLEOTIDE SEQUENCE [LARGE SCALE GENOMIC DNA]</scope>
    <source>
        <strain evidence="2">DSM 45555</strain>
    </source>
</reference>
<dbReference type="EMBL" id="FMCV01000004">
    <property type="protein sequence ID" value="SCE92620.1"/>
    <property type="molecule type" value="Genomic_DNA"/>
</dbReference>
<name>A0A1C4W8U3_9ACTN</name>
<proteinExistence type="predicted"/>
<evidence type="ECO:0000313" key="2">
    <source>
        <dbReference type="Proteomes" id="UP000198551"/>
    </source>
</evidence>
<protein>
    <submittedName>
        <fullName evidence="1">Uncharacterized protein</fullName>
    </submittedName>
</protein>
<sequence length="56" mass="5976">MLGEEGLARPCGPAEGPFADVLLATLVRHINQEVIHHLAEVCLLRDLYLHTGGGDG</sequence>
<organism evidence="1 2">
    <name type="scientific">Micromonospora marina</name>
    <dbReference type="NCBI Taxonomy" id="307120"/>
    <lineage>
        <taxon>Bacteria</taxon>
        <taxon>Bacillati</taxon>
        <taxon>Actinomycetota</taxon>
        <taxon>Actinomycetes</taxon>
        <taxon>Micromonosporales</taxon>
        <taxon>Micromonosporaceae</taxon>
        <taxon>Micromonospora</taxon>
    </lineage>
</organism>
<gene>
    <name evidence="1" type="ORF">GA0070215_104316</name>
</gene>
<accession>A0A1C4W8U3</accession>
<evidence type="ECO:0000313" key="1">
    <source>
        <dbReference type="EMBL" id="SCE92620.1"/>
    </source>
</evidence>
<keyword evidence="2" id="KW-1185">Reference proteome</keyword>
<dbReference type="AlphaFoldDB" id="A0A1C4W8U3"/>
<dbReference type="Proteomes" id="UP000198551">
    <property type="component" value="Unassembled WGS sequence"/>
</dbReference>